<feature type="transmembrane region" description="Helical" evidence="1">
    <location>
        <begin position="45"/>
        <end position="62"/>
    </location>
</feature>
<dbReference type="EMBL" id="FMZF01000004">
    <property type="protein sequence ID" value="SDC93477.1"/>
    <property type="molecule type" value="Genomic_DNA"/>
</dbReference>
<evidence type="ECO:0000313" key="2">
    <source>
        <dbReference type="EMBL" id="SDC93477.1"/>
    </source>
</evidence>
<organism evidence="2 3">
    <name type="scientific">Geodermatophilus telluris</name>
    <dbReference type="NCBI Taxonomy" id="1190417"/>
    <lineage>
        <taxon>Bacteria</taxon>
        <taxon>Bacillati</taxon>
        <taxon>Actinomycetota</taxon>
        <taxon>Actinomycetes</taxon>
        <taxon>Geodermatophilales</taxon>
        <taxon>Geodermatophilaceae</taxon>
        <taxon>Geodermatophilus</taxon>
    </lineage>
</organism>
<feature type="transmembrane region" description="Helical" evidence="1">
    <location>
        <begin position="138"/>
        <end position="160"/>
    </location>
</feature>
<feature type="transmembrane region" description="Helical" evidence="1">
    <location>
        <begin position="113"/>
        <end position="132"/>
    </location>
</feature>
<sequence length="185" mass="20327">MDIAQLLADFGDWAFDRHANPLSWYIRPLFLIPLAWFAHRRSGWGIAGTLLALASSIFWFPAPAQPDPQILQFLDFEREWLTGTWDLQKVAQATLAPLALTLYCLAFWQRSVVWGLVLLNAMAGGKLLWGVVAGDGTGWAMTAPALVGLLICDAAVLWGVRRYRAGRPQPAEEPPAPPVLSSSSS</sequence>
<keyword evidence="1" id="KW-0812">Transmembrane</keyword>
<evidence type="ECO:0000256" key="1">
    <source>
        <dbReference type="SAM" id="Phobius"/>
    </source>
</evidence>
<accession>A0A1G6QP91</accession>
<keyword evidence="1" id="KW-0472">Membrane</keyword>
<dbReference type="AlphaFoldDB" id="A0A1G6QP91"/>
<reference evidence="3" key="1">
    <citation type="submission" date="2016-10" db="EMBL/GenBank/DDBJ databases">
        <authorList>
            <person name="Varghese N."/>
            <person name="Submissions S."/>
        </authorList>
    </citation>
    <scope>NUCLEOTIDE SEQUENCE [LARGE SCALE GENOMIC DNA]</scope>
    <source>
        <strain evidence="3">DSM 45421</strain>
    </source>
</reference>
<dbReference type="STRING" id="1190417.SAMN05660690_3005"/>
<dbReference type="Proteomes" id="UP000199416">
    <property type="component" value="Unassembled WGS sequence"/>
</dbReference>
<gene>
    <name evidence="2" type="ORF">SAMN05660690_3005</name>
</gene>
<keyword evidence="1" id="KW-1133">Transmembrane helix</keyword>
<evidence type="ECO:0000313" key="3">
    <source>
        <dbReference type="Proteomes" id="UP000199416"/>
    </source>
</evidence>
<proteinExistence type="predicted"/>
<dbReference type="OrthoDB" id="3425563at2"/>
<dbReference type="RefSeq" id="WP_091366773.1">
    <property type="nucleotide sequence ID" value="NZ_FMZF01000004.1"/>
</dbReference>
<name>A0A1G6QP91_9ACTN</name>
<keyword evidence="3" id="KW-1185">Reference proteome</keyword>
<feature type="transmembrane region" description="Helical" evidence="1">
    <location>
        <begin position="90"/>
        <end position="108"/>
    </location>
</feature>
<protein>
    <submittedName>
        <fullName evidence="2">Uncharacterized protein</fullName>
    </submittedName>
</protein>